<dbReference type="OrthoDB" id="10023262at2759"/>
<name>A0A9J6FQE5_HAELO</name>
<gene>
    <name evidence="1" type="ORF">HPB48_000669</name>
</gene>
<organism evidence="1 2">
    <name type="scientific">Haemaphysalis longicornis</name>
    <name type="common">Bush tick</name>
    <dbReference type="NCBI Taxonomy" id="44386"/>
    <lineage>
        <taxon>Eukaryota</taxon>
        <taxon>Metazoa</taxon>
        <taxon>Ecdysozoa</taxon>
        <taxon>Arthropoda</taxon>
        <taxon>Chelicerata</taxon>
        <taxon>Arachnida</taxon>
        <taxon>Acari</taxon>
        <taxon>Parasitiformes</taxon>
        <taxon>Ixodida</taxon>
        <taxon>Ixodoidea</taxon>
        <taxon>Ixodidae</taxon>
        <taxon>Haemaphysalinae</taxon>
        <taxon>Haemaphysalis</taxon>
    </lineage>
</organism>
<keyword evidence="2" id="KW-1185">Reference proteome</keyword>
<dbReference type="VEuPathDB" id="VectorBase:HLOH_062478"/>
<comment type="caution">
    <text evidence="1">The sequence shown here is derived from an EMBL/GenBank/DDBJ whole genome shotgun (WGS) entry which is preliminary data.</text>
</comment>
<protein>
    <submittedName>
        <fullName evidence="1">Uncharacterized protein</fullName>
    </submittedName>
</protein>
<dbReference type="AlphaFoldDB" id="A0A9J6FQE5"/>
<reference evidence="1 2" key="1">
    <citation type="journal article" date="2020" name="Cell">
        <title>Large-Scale Comparative Analyses of Tick Genomes Elucidate Their Genetic Diversity and Vector Capacities.</title>
        <authorList>
            <consortium name="Tick Genome and Microbiome Consortium (TIGMIC)"/>
            <person name="Jia N."/>
            <person name="Wang J."/>
            <person name="Shi W."/>
            <person name="Du L."/>
            <person name="Sun Y."/>
            <person name="Zhan W."/>
            <person name="Jiang J.F."/>
            <person name="Wang Q."/>
            <person name="Zhang B."/>
            <person name="Ji P."/>
            <person name="Bell-Sakyi L."/>
            <person name="Cui X.M."/>
            <person name="Yuan T.T."/>
            <person name="Jiang B.G."/>
            <person name="Yang W.F."/>
            <person name="Lam T.T."/>
            <person name="Chang Q.C."/>
            <person name="Ding S.J."/>
            <person name="Wang X.J."/>
            <person name="Zhu J.G."/>
            <person name="Ruan X.D."/>
            <person name="Zhao L."/>
            <person name="Wei J.T."/>
            <person name="Ye R.Z."/>
            <person name="Que T.C."/>
            <person name="Du C.H."/>
            <person name="Zhou Y.H."/>
            <person name="Cheng J.X."/>
            <person name="Dai P.F."/>
            <person name="Guo W.B."/>
            <person name="Han X.H."/>
            <person name="Huang E.J."/>
            <person name="Li L.F."/>
            <person name="Wei W."/>
            <person name="Gao Y.C."/>
            <person name="Liu J.Z."/>
            <person name="Shao H.Z."/>
            <person name="Wang X."/>
            <person name="Wang C.C."/>
            <person name="Yang T.C."/>
            <person name="Huo Q.B."/>
            <person name="Li W."/>
            <person name="Chen H.Y."/>
            <person name="Chen S.E."/>
            <person name="Zhou L.G."/>
            <person name="Ni X.B."/>
            <person name="Tian J.H."/>
            <person name="Sheng Y."/>
            <person name="Liu T."/>
            <person name="Pan Y.S."/>
            <person name="Xia L.Y."/>
            <person name="Li J."/>
            <person name="Zhao F."/>
            <person name="Cao W.C."/>
        </authorList>
    </citation>
    <scope>NUCLEOTIDE SEQUENCE [LARGE SCALE GENOMIC DNA]</scope>
    <source>
        <strain evidence="1">HaeL-2018</strain>
    </source>
</reference>
<accession>A0A9J6FQE5</accession>
<proteinExistence type="predicted"/>
<dbReference type="Proteomes" id="UP000821853">
    <property type="component" value="Unassembled WGS sequence"/>
</dbReference>
<dbReference type="EMBL" id="JABSTR010000003">
    <property type="protein sequence ID" value="KAH9365047.1"/>
    <property type="molecule type" value="Genomic_DNA"/>
</dbReference>
<evidence type="ECO:0000313" key="1">
    <source>
        <dbReference type="EMBL" id="KAH9365047.1"/>
    </source>
</evidence>
<sequence length="90" mass="10963">MLVQLKGTRWLSISSCCKRILEKKDKRKLQFTMCKENYRCYDVDILYKMYRDPDNLYFMLLNPVLQELWRVEFGRLNLKVDTKLDCLIAF</sequence>
<evidence type="ECO:0000313" key="2">
    <source>
        <dbReference type="Proteomes" id="UP000821853"/>
    </source>
</evidence>